<proteinExistence type="predicted"/>
<accession>A0A8S5PRI0</accession>
<dbReference type="EMBL" id="BK015491">
    <property type="protein sequence ID" value="DAE09686.1"/>
    <property type="molecule type" value="Genomic_DNA"/>
</dbReference>
<evidence type="ECO:0000313" key="1">
    <source>
        <dbReference type="EMBL" id="DAE09686.1"/>
    </source>
</evidence>
<organism evidence="1">
    <name type="scientific">Myoviridae sp. ctjhW4</name>
    <dbReference type="NCBI Taxonomy" id="2825162"/>
    <lineage>
        <taxon>Viruses</taxon>
        <taxon>Duplodnaviria</taxon>
        <taxon>Heunggongvirae</taxon>
        <taxon>Uroviricota</taxon>
        <taxon>Caudoviricetes</taxon>
    </lineage>
</organism>
<protein>
    <submittedName>
        <fullName evidence="1">Neugrin</fullName>
    </submittedName>
</protein>
<name>A0A8S5PRI0_9CAUD</name>
<sequence length="35" mass="3993">MSAGDTVTSALDKIKQVLGNYEYFYDLDGNFIFQE</sequence>
<reference evidence="1" key="1">
    <citation type="journal article" date="2021" name="Proc. Natl. Acad. Sci. U.S.A.">
        <title>A Catalog of Tens of Thousands of Viruses from Human Metagenomes Reveals Hidden Associations with Chronic Diseases.</title>
        <authorList>
            <person name="Tisza M.J."/>
            <person name="Buck C.B."/>
        </authorList>
    </citation>
    <scope>NUCLEOTIDE SEQUENCE</scope>
    <source>
        <strain evidence="1">CtjhW4</strain>
    </source>
</reference>